<dbReference type="Proteomes" id="UP001066276">
    <property type="component" value="Chromosome 8"/>
</dbReference>
<feature type="region of interest" description="Disordered" evidence="1">
    <location>
        <begin position="21"/>
        <end position="42"/>
    </location>
</feature>
<accession>A0AAV7NUG0</accession>
<reference evidence="2" key="1">
    <citation type="journal article" date="2022" name="bioRxiv">
        <title>Sequencing and chromosome-scale assembly of the giantPleurodeles waltlgenome.</title>
        <authorList>
            <person name="Brown T."/>
            <person name="Elewa A."/>
            <person name="Iarovenko S."/>
            <person name="Subramanian E."/>
            <person name="Araus A.J."/>
            <person name="Petzold A."/>
            <person name="Susuki M."/>
            <person name="Suzuki K.-i.T."/>
            <person name="Hayashi T."/>
            <person name="Toyoda A."/>
            <person name="Oliveira C."/>
            <person name="Osipova E."/>
            <person name="Leigh N.D."/>
            <person name="Simon A."/>
            <person name="Yun M.H."/>
        </authorList>
    </citation>
    <scope>NUCLEOTIDE SEQUENCE</scope>
    <source>
        <strain evidence="2">20211129_DDA</strain>
        <tissue evidence="2">Liver</tissue>
    </source>
</reference>
<sequence length="106" mass="12229">MHPKALRERFLKLMEARCSTPHRSGLAREEGLKTARGLTTTHRPPLRVTQVRRSQRKLGILLLHPVARLTRHWRSSNTLGHRPRSRLLGLVHASLTFREPELPLPN</sequence>
<evidence type="ECO:0000313" key="2">
    <source>
        <dbReference type="EMBL" id="KAJ1119736.1"/>
    </source>
</evidence>
<dbReference type="AlphaFoldDB" id="A0AAV7NUG0"/>
<comment type="caution">
    <text evidence="2">The sequence shown here is derived from an EMBL/GenBank/DDBJ whole genome shotgun (WGS) entry which is preliminary data.</text>
</comment>
<evidence type="ECO:0000313" key="3">
    <source>
        <dbReference type="Proteomes" id="UP001066276"/>
    </source>
</evidence>
<name>A0AAV7NUG0_PLEWA</name>
<gene>
    <name evidence="2" type="ORF">NDU88_007921</name>
</gene>
<keyword evidence="3" id="KW-1185">Reference proteome</keyword>
<protein>
    <submittedName>
        <fullName evidence="2">Uncharacterized protein</fullName>
    </submittedName>
</protein>
<organism evidence="2 3">
    <name type="scientific">Pleurodeles waltl</name>
    <name type="common">Iberian ribbed newt</name>
    <dbReference type="NCBI Taxonomy" id="8319"/>
    <lineage>
        <taxon>Eukaryota</taxon>
        <taxon>Metazoa</taxon>
        <taxon>Chordata</taxon>
        <taxon>Craniata</taxon>
        <taxon>Vertebrata</taxon>
        <taxon>Euteleostomi</taxon>
        <taxon>Amphibia</taxon>
        <taxon>Batrachia</taxon>
        <taxon>Caudata</taxon>
        <taxon>Salamandroidea</taxon>
        <taxon>Salamandridae</taxon>
        <taxon>Pleurodelinae</taxon>
        <taxon>Pleurodeles</taxon>
    </lineage>
</organism>
<proteinExistence type="predicted"/>
<evidence type="ECO:0000256" key="1">
    <source>
        <dbReference type="SAM" id="MobiDB-lite"/>
    </source>
</evidence>
<dbReference type="EMBL" id="JANPWB010000012">
    <property type="protein sequence ID" value="KAJ1119736.1"/>
    <property type="molecule type" value="Genomic_DNA"/>
</dbReference>